<comment type="caution">
    <text evidence="7">The sequence shown here is derived from an EMBL/GenBank/DDBJ whole genome shotgun (WGS) entry which is preliminary data.</text>
</comment>
<dbReference type="InterPro" id="IPR032689">
    <property type="entry name" value="TraG-D_C"/>
</dbReference>
<keyword evidence="2" id="KW-1003">Cell membrane</keyword>
<keyword evidence="5" id="KW-0472">Membrane</keyword>
<dbReference type="OrthoDB" id="226701at2"/>
<dbReference type="Proteomes" id="UP000323454">
    <property type="component" value="Unassembled WGS sequence"/>
</dbReference>
<gene>
    <name evidence="7" type="ORF">F0L68_05410</name>
</gene>
<dbReference type="SUPFAM" id="SSF52540">
    <property type="entry name" value="P-loop containing nucleoside triphosphate hydrolases"/>
    <property type="match status" value="1"/>
</dbReference>
<dbReference type="Pfam" id="PF12696">
    <property type="entry name" value="TraG-D_C"/>
    <property type="match status" value="1"/>
</dbReference>
<organism evidence="7 8">
    <name type="scientific">Solihabitans fulvus</name>
    <dbReference type="NCBI Taxonomy" id="1892852"/>
    <lineage>
        <taxon>Bacteria</taxon>
        <taxon>Bacillati</taxon>
        <taxon>Actinomycetota</taxon>
        <taxon>Actinomycetes</taxon>
        <taxon>Pseudonocardiales</taxon>
        <taxon>Pseudonocardiaceae</taxon>
        <taxon>Solihabitans</taxon>
    </lineage>
</organism>
<evidence type="ECO:0000256" key="4">
    <source>
        <dbReference type="ARBA" id="ARBA00022989"/>
    </source>
</evidence>
<evidence type="ECO:0000256" key="1">
    <source>
        <dbReference type="ARBA" id="ARBA00004651"/>
    </source>
</evidence>
<keyword evidence="8" id="KW-1185">Reference proteome</keyword>
<name>A0A5B2XQI6_9PSEU</name>
<comment type="subcellular location">
    <subcellularLocation>
        <location evidence="1">Cell membrane</location>
        <topology evidence="1">Multi-pass membrane protein</topology>
    </subcellularLocation>
</comment>
<evidence type="ECO:0000313" key="8">
    <source>
        <dbReference type="Proteomes" id="UP000323454"/>
    </source>
</evidence>
<evidence type="ECO:0000256" key="2">
    <source>
        <dbReference type="ARBA" id="ARBA00022475"/>
    </source>
</evidence>
<keyword evidence="4" id="KW-1133">Transmembrane helix</keyword>
<feature type="domain" description="TraD/TraG TraM recognition site" evidence="6">
    <location>
        <begin position="76"/>
        <end position="192"/>
    </location>
</feature>
<dbReference type="GO" id="GO:0005886">
    <property type="term" value="C:plasma membrane"/>
    <property type="evidence" value="ECO:0007669"/>
    <property type="project" value="UniProtKB-SubCell"/>
</dbReference>
<dbReference type="AlphaFoldDB" id="A0A5B2XQI6"/>
<evidence type="ECO:0000313" key="7">
    <source>
        <dbReference type="EMBL" id="KAA2265099.1"/>
    </source>
</evidence>
<reference evidence="7 8" key="2">
    <citation type="submission" date="2019-09" db="EMBL/GenBank/DDBJ databases">
        <authorList>
            <person name="Jin C."/>
        </authorList>
    </citation>
    <scope>NUCLEOTIDE SEQUENCE [LARGE SCALE GENOMIC DNA]</scope>
    <source>
        <strain evidence="7 8">AN110305</strain>
    </source>
</reference>
<sequence length="238" mass="26635">MSLRIDAIPVLLVLEVLVSEPPARTSLCRVLLKPQAKQQAAHAVPLLTALADHMLSTEQELALQQPHKRLDPPASNVLDELPNATPIFRLPNVISDSAGRGVLIHWNTQSLAQLEDLYGLEGARQLVDNTTTLTVFGGLKDQRTLEWISLLTGQHDRRRYQQFSDGLFAPSRTSVGTETVPTYRPGEVRTLRRNQVLVIHRHLRPILAKVLDVSRRPDWPALRRDVRSVRGVRGEQGS</sequence>
<dbReference type="PANTHER" id="PTHR37937">
    <property type="entry name" value="CONJUGATIVE TRANSFER: DNA TRANSPORT"/>
    <property type="match status" value="1"/>
</dbReference>
<evidence type="ECO:0000256" key="3">
    <source>
        <dbReference type="ARBA" id="ARBA00022692"/>
    </source>
</evidence>
<evidence type="ECO:0000256" key="5">
    <source>
        <dbReference type="ARBA" id="ARBA00023136"/>
    </source>
</evidence>
<keyword evidence="3" id="KW-0812">Transmembrane</keyword>
<protein>
    <submittedName>
        <fullName evidence="7">TraM recognition domain-containing protein</fullName>
    </submittedName>
</protein>
<evidence type="ECO:0000259" key="6">
    <source>
        <dbReference type="Pfam" id="PF12696"/>
    </source>
</evidence>
<dbReference type="InterPro" id="IPR051539">
    <property type="entry name" value="T4SS-coupling_protein"/>
</dbReference>
<dbReference type="Gene3D" id="3.40.50.300">
    <property type="entry name" value="P-loop containing nucleotide triphosphate hydrolases"/>
    <property type="match status" value="1"/>
</dbReference>
<dbReference type="EMBL" id="VUOB01000009">
    <property type="protein sequence ID" value="KAA2265099.1"/>
    <property type="molecule type" value="Genomic_DNA"/>
</dbReference>
<proteinExistence type="predicted"/>
<accession>A0A5B2XQI6</accession>
<dbReference type="CDD" id="cd01127">
    <property type="entry name" value="TrwB_TraG_TraD_VirD4"/>
    <property type="match status" value="1"/>
</dbReference>
<dbReference type="PANTHER" id="PTHR37937:SF1">
    <property type="entry name" value="CONJUGATIVE TRANSFER: DNA TRANSPORT"/>
    <property type="match status" value="1"/>
</dbReference>
<dbReference type="InterPro" id="IPR027417">
    <property type="entry name" value="P-loop_NTPase"/>
</dbReference>
<reference evidence="7 8" key="1">
    <citation type="submission" date="2019-09" db="EMBL/GenBank/DDBJ databases">
        <title>Goodfellowia gen. nov., a new genus of the Pseudonocardineae related to Actinoalloteichus, containing Goodfellowia coeruleoviolacea gen. nov., comb. nov. gen. nov., comb. nov.</title>
        <authorList>
            <person name="Labeda D."/>
        </authorList>
    </citation>
    <scope>NUCLEOTIDE SEQUENCE [LARGE SCALE GENOMIC DNA]</scope>
    <source>
        <strain evidence="7 8">AN110305</strain>
    </source>
</reference>